<evidence type="ECO:0000256" key="2">
    <source>
        <dbReference type="ARBA" id="ARBA00022801"/>
    </source>
</evidence>
<dbReference type="PANTHER" id="PTHR39181">
    <property type="entry name" value="TYROSINE-PROTEIN PHOSPHATASE YWQE"/>
    <property type="match status" value="1"/>
</dbReference>
<evidence type="ECO:0000256" key="3">
    <source>
        <dbReference type="ARBA" id="ARBA00022912"/>
    </source>
</evidence>
<dbReference type="RefSeq" id="WP_036834621.1">
    <property type="nucleotide sequence ID" value="NZ_AVPG01000014.1"/>
</dbReference>
<dbReference type="PIRSF" id="PIRSF016557">
    <property type="entry name" value="Caps_synth_CpsB"/>
    <property type="match status" value="1"/>
</dbReference>
<keyword evidence="7" id="KW-1185">Reference proteome</keyword>
<comment type="similarity">
    <text evidence="1 5">Belongs to the metallo-dependent hydrolases superfamily. CpsB/CapC family.</text>
</comment>
<dbReference type="Gene3D" id="3.20.20.140">
    <property type="entry name" value="Metal-dependent hydrolases"/>
    <property type="match status" value="1"/>
</dbReference>
<comment type="caution">
    <text evidence="6">The sequence shown here is derived from an EMBL/GenBank/DDBJ whole genome shotgun (WGS) entry which is preliminary data.</text>
</comment>
<dbReference type="OrthoDB" id="9788539at2"/>
<dbReference type="eggNOG" id="COG4464">
    <property type="taxonomic scope" value="Bacteria"/>
</dbReference>
<dbReference type="Proteomes" id="UP000030401">
    <property type="component" value="Unassembled WGS sequence"/>
</dbReference>
<dbReference type="PANTHER" id="PTHR39181:SF1">
    <property type="entry name" value="TYROSINE-PROTEIN PHOSPHATASE YWQE"/>
    <property type="match status" value="1"/>
</dbReference>
<dbReference type="SUPFAM" id="SSF89550">
    <property type="entry name" value="PHP domain-like"/>
    <property type="match status" value="1"/>
</dbReference>
<reference evidence="6 7" key="1">
    <citation type="submission" date="2013-08" db="EMBL/GenBank/DDBJ databases">
        <authorList>
            <person name="Huang J."/>
            <person name="Wang G."/>
        </authorList>
    </citation>
    <scope>NUCLEOTIDE SEQUENCE [LARGE SCALE GENOMIC DNA]</scope>
    <source>
        <strain evidence="6 7">JSM 072002</strain>
    </source>
</reference>
<organism evidence="6 7">
    <name type="scientific">Pontibacillus litoralis JSM 072002</name>
    <dbReference type="NCBI Taxonomy" id="1385512"/>
    <lineage>
        <taxon>Bacteria</taxon>
        <taxon>Bacillati</taxon>
        <taxon>Bacillota</taxon>
        <taxon>Bacilli</taxon>
        <taxon>Bacillales</taxon>
        <taxon>Bacillaceae</taxon>
        <taxon>Pontibacillus</taxon>
    </lineage>
</organism>
<name>A0A0A5G5D5_9BACI</name>
<dbReference type="AlphaFoldDB" id="A0A0A5G5D5"/>
<dbReference type="STRING" id="1385512.N784_05325"/>
<keyword evidence="3 5" id="KW-0904">Protein phosphatase</keyword>
<evidence type="ECO:0000256" key="4">
    <source>
        <dbReference type="ARBA" id="ARBA00051722"/>
    </source>
</evidence>
<dbReference type="GO" id="GO:0004725">
    <property type="term" value="F:protein tyrosine phosphatase activity"/>
    <property type="evidence" value="ECO:0007669"/>
    <property type="project" value="UniProtKB-UniRule"/>
</dbReference>
<evidence type="ECO:0000256" key="1">
    <source>
        <dbReference type="ARBA" id="ARBA00005750"/>
    </source>
</evidence>
<dbReference type="GO" id="GO:0030145">
    <property type="term" value="F:manganese ion binding"/>
    <property type="evidence" value="ECO:0007669"/>
    <property type="project" value="UniProtKB-UniRule"/>
</dbReference>
<comment type="catalytic activity">
    <reaction evidence="4 5">
        <text>O-phospho-L-tyrosyl-[protein] + H2O = L-tyrosyl-[protein] + phosphate</text>
        <dbReference type="Rhea" id="RHEA:10684"/>
        <dbReference type="Rhea" id="RHEA-COMP:10136"/>
        <dbReference type="Rhea" id="RHEA-COMP:20101"/>
        <dbReference type="ChEBI" id="CHEBI:15377"/>
        <dbReference type="ChEBI" id="CHEBI:43474"/>
        <dbReference type="ChEBI" id="CHEBI:46858"/>
        <dbReference type="ChEBI" id="CHEBI:61978"/>
        <dbReference type="EC" id="3.1.3.48"/>
    </reaction>
</comment>
<dbReference type="EC" id="3.1.3.48" evidence="5"/>
<evidence type="ECO:0000313" key="7">
    <source>
        <dbReference type="Proteomes" id="UP000030401"/>
    </source>
</evidence>
<sequence length="254" mass="28428">MIDIHSHILPSIDDGAKTVEDSLAMARAAVADGIHTIIATPHHNNGRYSNEAQFIKEQTAELNEHINNANIPLTILPGQEPRIYGEMVEDLQHHVALPLNDTQYVFVEFPSDHVPRYSGQLLFDIQVAGYQPIIVHPERNQDLMKHPDRLHKYVERGALTQVTAASVCGKFGKKIKKFTNQLIEANLTHFVANDAHNTTTRGFCLQQAYGEIDAEFGQAKTFMLQENAELLTQGEHVIIDPPSPVKKQKILGLF</sequence>
<dbReference type="EMBL" id="AVPG01000014">
    <property type="protein sequence ID" value="KGX86373.1"/>
    <property type="molecule type" value="Genomic_DNA"/>
</dbReference>
<accession>A0A0A5G5D5</accession>
<dbReference type="InterPro" id="IPR016667">
    <property type="entry name" value="Caps_polysacc_synth_CpsB/CapC"/>
</dbReference>
<dbReference type="Pfam" id="PF19567">
    <property type="entry name" value="CpsB_CapC"/>
    <property type="match status" value="1"/>
</dbReference>
<protein>
    <recommendedName>
        <fullName evidence="5">Tyrosine-protein phosphatase</fullName>
        <ecNumber evidence="5">3.1.3.48</ecNumber>
    </recommendedName>
</protein>
<evidence type="ECO:0000313" key="6">
    <source>
        <dbReference type="EMBL" id="KGX86373.1"/>
    </source>
</evidence>
<evidence type="ECO:0000256" key="5">
    <source>
        <dbReference type="PIRNR" id="PIRNR016557"/>
    </source>
</evidence>
<dbReference type="InterPro" id="IPR016195">
    <property type="entry name" value="Pol/histidinol_Pase-like"/>
</dbReference>
<keyword evidence="2 5" id="KW-0378">Hydrolase</keyword>
<gene>
    <name evidence="6" type="ORF">N784_05325</name>
</gene>
<proteinExistence type="inferred from homology"/>